<dbReference type="PANTHER" id="PTHR35586:SF1">
    <property type="entry name" value="SLL1691 PROTEIN"/>
    <property type="match status" value="1"/>
</dbReference>
<evidence type="ECO:0000259" key="2">
    <source>
        <dbReference type="Pfam" id="PF04754"/>
    </source>
</evidence>
<dbReference type="InterPro" id="IPR006842">
    <property type="entry name" value="Transposase_31"/>
</dbReference>
<dbReference type="NCBIfam" id="TIGR01784">
    <property type="entry name" value="T_den_put_tspse"/>
    <property type="match status" value="1"/>
</dbReference>
<dbReference type="InterPro" id="IPR010106">
    <property type="entry name" value="RpnA"/>
</dbReference>
<feature type="domain" description="Transposase (putative) YhgA-like" evidence="2">
    <location>
        <begin position="143"/>
        <end position="247"/>
    </location>
</feature>
<reference evidence="3 4" key="1">
    <citation type="submission" date="2015-01" db="EMBL/GenBank/DDBJ databases">
        <title>Genome sequence of Anoxybacillus ayderensis strain AB04.</title>
        <authorList>
            <person name="Belduz A.O."/>
            <person name="Canakci S."/>
            <person name="Chan K.-G."/>
            <person name="Kahar U.M."/>
            <person name="Yaakob A.S."/>
            <person name="Chan C.S."/>
            <person name="Goh K.M."/>
        </authorList>
    </citation>
    <scope>NUCLEOTIDE SEQUENCE [LARGE SCALE GENOMIC DNA]</scope>
    <source>
        <strain evidence="3 4">AB04</strain>
    </source>
</reference>
<keyword evidence="1" id="KW-0175">Coiled coil</keyword>
<accession>A0A0D0HY43</accession>
<proteinExistence type="predicted"/>
<keyword evidence="4" id="KW-1185">Reference proteome</keyword>
<name>A0A0D0HY43_9BACL</name>
<organism evidence="3 4">
    <name type="scientific">Anoxybacillus ayderensis</name>
    <dbReference type="NCBI Taxonomy" id="265546"/>
    <lineage>
        <taxon>Bacteria</taxon>
        <taxon>Bacillati</taxon>
        <taxon>Bacillota</taxon>
        <taxon>Bacilli</taxon>
        <taxon>Bacillales</taxon>
        <taxon>Anoxybacillaceae</taxon>
        <taxon>Anoxybacillus</taxon>
    </lineage>
</organism>
<dbReference type="PANTHER" id="PTHR35586">
    <property type="entry name" value="SLL1691 PROTEIN"/>
    <property type="match status" value="1"/>
</dbReference>
<evidence type="ECO:0000313" key="3">
    <source>
        <dbReference type="EMBL" id="KIP22638.1"/>
    </source>
</evidence>
<comment type="caution">
    <text evidence="3">The sequence shown here is derived from an EMBL/GenBank/DDBJ whole genome shotgun (WGS) entry which is preliminary data.</text>
</comment>
<dbReference type="PATRIC" id="fig|265546.4.peg.327"/>
<sequence>MAVDHNRLFKKLITTFFEEFLLLFFPHVHEHIDFQHVSFLSEELFTDVTAGEKYRVDLLVETKLKGEDSLIIVHIENQSYVQPSFPERMFGCVPVTPRRLSKFDRDRESLDGSLFFHFRSRNVVFTVENTQQNRKRGAYMAVDHDRLFKELITTFFEEFLLLFFPHVHEHIDFQHVSFLSEELFTDVTVGEKYRVDLLVETKLKGGDSLIIVHIENQSYVQPSFPERMFIYFIRLFEKYRKRMLPIAVFSHDYLRNEPSSFTLQFPFFDVLHFRFLTVELRKQNWRDYIRHDNPIAAALLSKMGYTESERVELKKQFLRMIVRMELDEAKQRLLIGFFETYVKLSDEEEQQLRNEVNEMETKEKEKVLELLISYEQKGIQKGIQKGKKEGLEEGFKQGMKHLVRNMSKKGMTPKEIATLVDLTEEEVNHLLES</sequence>
<protein>
    <recommendedName>
        <fullName evidence="2">Transposase (putative) YhgA-like domain-containing protein</fullName>
    </recommendedName>
</protein>
<dbReference type="Proteomes" id="UP000032047">
    <property type="component" value="Unassembled WGS sequence"/>
</dbReference>
<dbReference type="Pfam" id="PF04754">
    <property type="entry name" value="Transposase_31"/>
    <property type="match status" value="1"/>
</dbReference>
<dbReference type="AlphaFoldDB" id="A0A0D0HY43"/>
<feature type="coiled-coil region" evidence="1">
    <location>
        <begin position="342"/>
        <end position="369"/>
    </location>
</feature>
<evidence type="ECO:0000256" key="1">
    <source>
        <dbReference type="SAM" id="Coils"/>
    </source>
</evidence>
<evidence type="ECO:0000313" key="4">
    <source>
        <dbReference type="Proteomes" id="UP000032047"/>
    </source>
</evidence>
<dbReference type="EMBL" id="JXTG01000001">
    <property type="protein sequence ID" value="KIP22638.1"/>
    <property type="molecule type" value="Genomic_DNA"/>
</dbReference>
<gene>
    <name evidence="3" type="ORF">JV16_00318</name>
</gene>